<feature type="compositionally biased region" description="Basic and acidic residues" evidence="6">
    <location>
        <begin position="215"/>
        <end position="235"/>
    </location>
</feature>
<dbReference type="InterPro" id="IPR029063">
    <property type="entry name" value="SAM-dependent_MTases_sf"/>
</dbReference>
<dbReference type="SUPFAM" id="SSF53335">
    <property type="entry name" value="S-adenosyl-L-methionine-dependent methyltransferases"/>
    <property type="match status" value="1"/>
</dbReference>
<dbReference type="PRINTS" id="PR00506">
    <property type="entry name" value="D21N6MTFRASE"/>
</dbReference>
<dbReference type="Pfam" id="PF01555">
    <property type="entry name" value="N6_N4_Mtase"/>
    <property type="match status" value="1"/>
</dbReference>
<name>A0A4F0RNX1_STREE</name>
<dbReference type="InterPro" id="IPR002941">
    <property type="entry name" value="DNA_methylase_N4/N6"/>
</dbReference>
<feature type="domain" description="DNA methylase N-4/N-6" evidence="7">
    <location>
        <begin position="91"/>
        <end position="375"/>
    </location>
</feature>
<accession>A0A4F0RNX1</accession>
<evidence type="ECO:0000256" key="5">
    <source>
        <dbReference type="ARBA" id="ARBA00022747"/>
    </source>
</evidence>
<protein>
    <submittedName>
        <fullName evidence="8">Metyl transferase</fullName>
    </submittedName>
</protein>
<keyword evidence="2" id="KW-0489">Methyltransferase</keyword>
<proteinExistence type="inferred from homology"/>
<feature type="region of interest" description="Disordered" evidence="6">
    <location>
        <begin position="215"/>
        <end position="237"/>
    </location>
</feature>
<comment type="similarity">
    <text evidence="1">Belongs to the N(4)/N(6)-methyltransferase family.</text>
</comment>
<organism evidence="8">
    <name type="scientific">Streptococcus pneumoniae</name>
    <dbReference type="NCBI Taxonomy" id="1313"/>
    <lineage>
        <taxon>Bacteria</taxon>
        <taxon>Bacillati</taxon>
        <taxon>Bacillota</taxon>
        <taxon>Bacilli</taxon>
        <taxon>Lactobacillales</taxon>
        <taxon>Streptococcaceae</taxon>
        <taxon>Streptococcus</taxon>
    </lineage>
</organism>
<dbReference type="GO" id="GO:0003677">
    <property type="term" value="F:DNA binding"/>
    <property type="evidence" value="ECO:0007669"/>
    <property type="project" value="InterPro"/>
</dbReference>
<dbReference type="PROSITE" id="PS00092">
    <property type="entry name" value="N6_MTASE"/>
    <property type="match status" value="1"/>
</dbReference>
<dbReference type="REBASE" id="305566">
    <property type="entry name" value="M.Spn2949ORF742P"/>
</dbReference>
<dbReference type="EMBL" id="CAATGY010000046">
    <property type="protein sequence ID" value="VNP97258.1"/>
    <property type="molecule type" value="Genomic_DNA"/>
</dbReference>
<dbReference type="AlphaFoldDB" id="A0A4F0RNX1"/>
<evidence type="ECO:0000313" key="8">
    <source>
        <dbReference type="EMBL" id="VNP97258.1"/>
    </source>
</evidence>
<evidence type="ECO:0000256" key="4">
    <source>
        <dbReference type="ARBA" id="ARBA00022691"/>
    </source>
</evidence>
<dbReference type="Gene3D" id="3.40.50.150">
    <property type="entry name" value="Vaccinia Virus protein VP39"/>
    <property type="match status" value="1"/>
</dbReference>
<reference evidence="8" key="1">
    <citation type="submission" date="2019-04" db="EMBL/GenBank/DDBJ databases">
        <authorList>
            <consortium name="Pathogen Informatics"/>
        </authorList>
    </citation>
    <scope>NUCLEOTIDE SEQUENCE</scope>
    <source>
        <strain evidence="8">GPSC62</strain>
    </source>
</reference>
<keyword evidence="4" id="KW-0949">S-adenosyl-L-methionine</keyword>
<sequence>MLKQAREDRRSEDVDKLENLARLLNTKKYGLVWEEHAEWVEEEMKTKIPVFVEDETKKIVGKPDSEDYNFLLEGDNLHSLHLLEKTHSGRIDVIYIDPPYNTGNKDFVYNDKIVDKNDGYSHSKWLSFMSHRLKIAKGLLSQIGVILVSIDENEQSQLKLLMDEIFGEQNFVESIVWDKKSSAKGVPPRNMMVGVHEYILAYQVSGEFRFLGERRDESGFKNPDNDPRGPWRESNIKSTTKPIEEAFTITDPNTGKEYTNTWAFSKESLEKMIAEDRILWKAKLPKQKEFLNNMRNSTKALKSNWGGFDNQKTTMFLKKLLPQIQFNNPKPLELMKYLVEVAVPEGATILDFFAGSGTTAQAVIESGGNRKFILATNNENNIAQDITYARLNKLYEGTDFYESKKFNLKYFKTDFVVKEEFPDVTFEYELLNYVTPLVELEFGVDISNPKVQVILSEEQLDEMEETDFIENSTLFIHPEIFFDVEQERILRNKNITKREIPNYYFGKDMWS</sequence>
<evidence type="ECO:0000256" key="2">
    <source>
        <dbReference type="ARBA" id="ARBA00022603"/>
    </source>
</evidence>
<dbReference type="GO" id="GO:0032259">
    <property type="term" value="P:methylation"/>
    <property type="evidence" value="ECO:0007669"/>
    <property type="project" value="UniProtKB-KW"/>
</dbReference>
<evidence type="ECO:0000259" key="7">
    <source>
        <dbReference type="Pfam" id="PF01555"/>
    </source>
</evidence>
<keyword evidence="5" id="KW-0680">Restriction system</keyword>
<evidence type="ECO:0000256" key="6">
    <source>
        <dbReference type="SAM" id="MobiDB-lite"/>
    </source>
</evidence>
<dbReference type="InterPro" id="IPR002295">
    <property type="entry name" value="N4/N6-MTase_EcoPI_Mod-like"/>
</dbReference>
<gene>
    <name evidence="8" type="ORF">SAMEA2696415_02247</name>
</gene>
<dbReference type="InterPro" id="IPR002052">
    <property type="entry name" value="DNA_methylase_N6_adenine_CS"/>
</dbReference>
<dbReference type="GO" id="GO:0008170">
    <property type="term" value="F:N-methyltransferase activity"/>
    <property type="evidence" value="ECO:0007669"/>
    <property type="project" value="InterPro"/>
</dbReference>
<dbReference type="GO" id="GO:0009307">
    <property type="term" value="P:DNA restriction-modification system"/>
    <property type="evidence" value="ECO:0007669"/>
    <property type="project" value="UniProtKB-KW"/>
</dbReference>
<keyword evidence="3 8" id="KW-0808">Transferase</keyword>
<evidence type="ECO:0000256" key="3">
    <source>
        <dbReference type="ARBA" id="ARBA00022679"/>
    </source>
</evidence>
<evidence type="ECO:0000256" key="1">
    <source>
        <dbReference type="ARBA" id="ARBA00006594"/>
    </source>
</evidence>